<dbReference type="Proteomes" id="UP000650833">
    <property type="component" value="Unassembled WGS sequence"/>
</dbReference>
<sequence>MYRITQRGILASIKPKYIALKPLQLNAVLFRRNATQVTNTANVAVNTESKGLKSEIMKFLYQHKQRPIPTMEENVVLTNCPHCIKLRKNSFAAYLDLQKGTYNCKTCKTKGRFPEFSKTLLKKLEAQNNDFVVLSTGNILSGNNAKTTFTRSQSEIDSYSRNLINNKSLLEQLETNHRINKDTLQTFDVGITTVNDGKISCLTFPQTTLSYKEDDGSFNTDTVRLKLCDVNNPTHVVQLDPPTTGKESTEGLFGYQTASYSDDAVILTRREFDAMAAHQATGLPAISIPSSNYQLQETVLPLLERFARIYLWLDDDVDGQIAAERFARKLGEHKCLIVNTRQGEQEGPINAHDALVANKDLDYILATARGIKHDQIVDFRDLREEVYNEVLHPEQTRGVQSKDLPTLNNITKGHRAGELTILTGPTGAGKTTIISQLSLDFCKSGVPTLWGSFEIMNKRLAKKMLYQFAEKDISLNPKEFDDIADRFEQLPLYFLKFFSSTAIKDVLKACHHAVYAYDVRHIVLDNLQFMLSQQGGNGLDKWEIQDNAIAEIRKFATQQDVHITLVVHPRKDSGNNEELDIHSIFGSAKVTQEADNVIIIQKSKQDLRSLDIKKNRFDGTLGYVPYKFDKDTFKIHECSKEELQKHKNEQFKYGSTSVKYRRG</sequence>
<dbReference type="InterPro" id="IPR027417">
    <property type="entry name" value="P-loop_NTPase"/>
</dbReference>
<dbReference type="Gene3D" id="3.40.1360.10">
    <property type="match status" value="1"/>
</dbReference>
<dbReference type="InterPro" id="IPR027032">
    <property type="entry name" value="Twinkle-like"/>
</dbReference>
<dbReference type="SUPFAM" id="SSF56731">
    <property type="entry name" value="DNA primase core"/>
    <property type="match status" value="1"/>
</dbReference>
<organism evidence="2 3">
    <name type="scientific">Mucor plumbeus</name>
    <dbReference type="NCBI Taxonomy" id="97098"/>
    <lineage>
        <taxon>Eukaryota</taxon>
        <taxon>Fungi</taxon>
        <taxon>Fungi incertae sedis</taxon>
        <taxon>Mucoromycota</taxon>
        <taxon>Mucoromycotina</taxon>
        <taxon>Mucoromycetes</taxon>
        <taxon>Mucorales</taxon>
        <taxon>Mucorineae</taxon>
        <taxon>Mucoraceae</taxon>
        <taxon>Mucor</taxon>
    </lineage>
</organism>
<dbReference type="InterPro" id="IPR034154">
    <property type="entry name" value="TOPRIM_DnaG/twinkle"/>
</dbReference>
<evidence type="ECO:0000313" key="2">
    <source>
        <dbReference type="EMBL" id="KAG2207637.1"/>
    </source>
</evidence>
<feature type="domain" description="SF4 helicase" evidence="1">
    <location>
        <begin position="393"/>
        <end position="642"/>
    </location>
</feature>
<dbReference type="InterPro" id="IPR007694">
    <property type="entry name" value="DNA_helicase_DnaB-like_C"/>
</dbReference>
<proteinExistence type="predicted"/>
<protein>
    <recommendedName>
        <fullName evidence="1">SF4 helicase domain-containing protein</fullName>
    </recommendedName>
</protein>
<dbReference type="GO" id="GO:0005524">
    <property type="term" value="F:ATP binding"/>
    <property type="evidence" value="ECO:0007669"/>
    <property type="project" value="InterPro"/>
</dbReference>
<dbReference type="GO" id="GO:0003697">
    <property type="term" value="F:single-stranded DNA binding"/>
    <property type="evidence" value="ECO:0007669"/>
    <property type="project" value="InterPro"/>
</dbReference>
<gene>
    <name evidence="2" type="ORF">INT46_003523</name>
</gene>
<dbReference type="PANTHER" id="PTHR12873">
    <property type="entry name" value="T7-LIKE MITOCHONDRIAL DNA HELICASE"/>
    <property type="match status" value="1"/>
</dbReference>
<dbReference type="GO" id="GO:0006260">
    <property type="term" value="P:DNA replication"/>
    <property type="evidence" value="ECO:0007669"/>
    <property type="project" value="InterPro"/>
</dbReference>
<reference evidence="2" key="1">
    <citation type="submission" date="2020-12" db="EMBL/GenBank/DDBJ databases">
        <title>Metabolic potential, ecology and presence of endohyphal bacteria is reflected in genomic diversity of Mucoromycotina.</title>
        <authorList>
            <person name="Muszewska A."/>
            <person name="Okrasinska A."/>
            <person name="Steczkiewicz K."/>
            <person name="Drgas O."/>
            <person name="Orlowska M."/>
            <person name="Perlinska-Lenart U."/>
            <person name="Aleksandrzak-Piekarczyk T."/>
            <person name="Szatraj K."/>
            <person name="Zielenkiewicz U."/>
            <person name="Pilsyk S."/>
            <person name="Malc E."/>
            <person name="Mieczkowski P."/>
            <person name="Kruszewska J.S."/>
            <person name="Biernat P."/>
            <person name="Pawlowska J."/>
        </authorList>
    </citation>
    <scope>NUCLEOTIDE SEQUENCE</scope>
    <source>
        <strain evidence="2">CBS 226.32</strain>
    </source>
</reference>
<dbReference type="PROSITE" id="PS51199">
    <property type="entry name" value="SF4_HELICASE"/>
    <property type="match status" value="1"/>
</dbReference>
<dbReference type="AlphaFoldDB" id="A0A8H7V6T0"/>
<dbReference type="GO" id="GO:0043139">
    <property type="term" value="F:5'-3' DNA helicase activity"/>
    <property type="evidence" value="ECO:0007669"/>
    <property type="project" value="InterPro"/>
</dbReference>
<keyword evidence="3" id="KW-1185">Reference proteome</keyword>
<name>A0A8H7V6T0_9FUNG</name>
<accession>A0A8H7V6T0</accession>
<dbReference type="EMBL" id="JAEPRC010000125">
    <property type="protein sequence ID" value="KAG2207637.1"/>
    <property type="molecule type" value="Genomic_DNA"/>
</dbReference>
<comment type="caution">
    <text evidence="2">The sequence shown here is derived from an EMBL/GenBank/DDBJ whole genome shotgun (WGS) entry which is preliminary data.</text>
</comment>
<dbReference type="Pfam" id="PF13155">
    <property type="entry name" value="Toprim_2"/>
    <property type="match status" value="1"/>
</dbReference>
<dbReference type="CDD" id="cd01122">
    <property type="entry name" value="Twinkle_C"/>
    <property type="match status" value="1"/>
</dbReference>
<dbReference type="PANTHER" id="PTHR12873:SF0">
    <property type="entry name" value="TWINKLE MTDNA HELICASE"/>
    <property type="match status" value="1"/>
</dbReference>
<dbReference type="SUPFAM" id="SSF52540">
    <property type="entry name" value="P-loop containing nucleoside triphosphate hydrolases"/>
    <property type="match status" value="1"/>
</dbReference>
<dbReference type="Gene3D" id="3.40.50.300">
    <property type="entry name" value="P-loop containing nucleotide triphosphate hydrolases"/>
    <property type="match status" value="1"/>
</dbReference>
<evidence type="ECO:0000259" key="1">
    <source>
        <dbReference type="PROSITE" id="PS51199"/>
    </source>
</evidence>
<dbReference type="CDD" id="cd01029">
    <property type="entry name" value="TOPRIM_primases"/>
    <property type="match status" value="1"/>
</dbReference>
<dbReference type="OrthoDB" id="275278at2759"/>
<evidence type="ECO:0000313" key="3">
    <source>
        <dbReference type="Proteomes" id="UP000650833"/>
    </source>
</evidence>
<dbReference type="Pfam" id="PF13481">
    <property type="entry name" value="AAA_25"/>
    <property type="match status" value="1"/>
</dbReference>